<feature type="binding site" evidence="12">
    <location>
        <position position="1103"/>
    </location>
    <ligand>
        <name>[4Fe-4S] cluster</name>
        <dbReference type="ChEBI" id="CHEBI:49883"/>
        <label>3</label>
    </ligand>
</feature>
<feature type="site" description="Important for catalytic activity" evidence="11">
    <location>
        <position position="1028"/>
    </location>
</feature>
<evidence type="ECO:0000256" key="10">
    <source>
        <dbReference type="PIRSR" id="PIRSR000159-1"/>
    </source>
</evidence>
<feature type="binding site" evidence="12">
    <location>
        <position position="819"/>
    </location>
    <ligand>
        <name>[4Fe-4S] cluster</name>
        <dbReference type="ChEBI" id="CHEBI:49883"/>
        <label>3</label>
    </ligand>
</feature>
<dbReference type="InterPro" id="IPR009014">
    <property type="entry name" value="Transketo_C/PFOR_II"/>
</dbReference>
<sequence length="1198" mass="129739">MSNYVTVDGNQAAAHVAYDFTEVAAIYPITPSSPMAEHTDRWSAQGRLNMFGQRVQLTEMQSEAGAIAAIHGVLQSGGLGTSFTSSQGLMLMVPVLYRIAGERLPGVLHVASRTVGTHAMSIFGDHSDVMACRDTGFAQLSSGSVQEAADMAAVAHLAAVKGSIPFMHFFDGFRTSHELSRIDMPDTKELTALMDTEALDRFRARALNPEHPMLRATVQNGDVYFQVREANNTAYDQLADVVEDVMAQVAGVTGREYHVFDYYGAADATDVVVAMGSVSGTAQEACDYLNARAQANGTGKRYGFLQVHLYRPFSAKHFLGALPETVQRIAVLDRCKCMGSAGEPLYLDVSSVIANSDRAGKVTVIGGRYGLSSKDTDTAQIVAVFDNLAAVEPKRGFTIGINDDVTNLSLPVRPLEDFEDGDTYSCKFWGLGGDGTVGANHNTIRILGDCADMYAQAYFEYDSKKSFGVTKSHLRLSKKPIRSTYYVKRADFVACHNQSYVRQYDMVQEVKPGGTFLLNTSWTPEELDANLPGKMKRYITQNGIRLFTVDAVEVAQRVGLGSHINTVLQAAFFQIAGLMPVEEALDYMKDAARKSYARKGDAVVAKNVAAIEEGAQKCVEVAVPASWADAPLDESAAEADVPAVVENILRPVNAQKGDDLPVSAFAGYEDGVIDMGLTAYEKRGIAVKTPAWNAEACIQCNRCAFVCPHAAIRPYLLDQDEARNAPEGFTTVALKGGKDLPEGTRYAIQVSQFDCTSCGSCADVCPAGALDMQPAKLTDQARKLWDFGLTISDKDGAFDPYTVKGSQFKQPLLEFSAACAGCGETPYAKLLTQLFGDRVYWANATGCSQAWGSPFPGIPYTVNKRGFGPAWTNSLFENNAELSLGLFLGSVQQRAVEKARVEKLSRALTHGLEKPKADAGDTPDAAVMGAMKAACEDYLAAFDDFDASHKAADALVACAQASMGKLTNSAQEVCDEVLKFKDQLAKKTFWMFGGDGWAYDIGFGGLDHVVASGANVNVLVVDTEVYSNTGGQSSKATPAGAVAQFAASGKKTGKKDLGAILMSYGNVYVAQVAMGANYNQLVKVLKEAEEYEGPSVIIAYAPCTSHGLKCGMHDVQGEMKRAVESGYWSLYHYDPRKENPMTLDSKEPTMDYLDFVAGENRFASLTKSFPEEAERLFEQGKEDAQRRFDHYRRMAQEQ</sequence>
<feature type="binding site" evidence="12">
    <location>
        <position position="707"/>
    </location>
    <ligand>
        <name>[4Fe-4S] cluster</name>
        <dbReference type="ChEBI" id="CHEBI:49883"/>
        <label>2</label>
    </ligand>
</feature>
<keyword evidence="4 12" id="KW-0479">Metal-binding</keyword>
<dbReference type="Gene3D" id="4.10.780.10">
    <property type="entry name" value="Pyruvate-flavodoxin oxidoreductase, EKR domain"/>
    <property type="match status" value="1"/>
</dbReference>
<comment type="caution">
    <text evidence="14">The sequence shown here is derived from an EMBL/GenBank/DDBJ whole genome shotgun (WGS) entry which is preliminary data.</text>
</comment>
<dbReference type="GO" id="GO:0016903">
    <property type="term" value="F:oxidoreductase activity, acting on the aldehyde or oxo group of donors"/>
    <property type="evidence" value="ECO:0007669"/>
    <property type="project" value="InterPro"/>
</dbReference>
<organism evidence="14 15">
    <name type="scientific">Senegalimassilia anaerobia</name>
    <dbReference type="NCBI Taxonomy" id="1473216"/>
    <lineage>
        <taxon>Bacteria</taxon>
        <taxon>Bacillati</taxon>
        <taxon>Actinomycetota</taxon>
        <taxon>Coriobacteriia</taxon>
        <taxon>Coriobacteriales</taxon>
        <taxon>Coriobacteriaceae</taxon>
        <taxon>Senegalimassilia</taxon>
    </lineage>
</organism>
<dbReference type="InterPro" id="IPR011766">
    <property type="entry name" value="TPP_enzyme_TPP-bd"/>
</dbReference>
<keyword evidence="2 9" id="KW-0813">Transport</keyword>
<evidence type="ECO:0000313" key="15">
    <source>
        <dbReference type="Proteomes" id="UP000253792"/>
    </source>
</evidence>
<feature type="binding site" evidence="12">
    <location>
        <position position="700"/>
    </location>
    <ligand>
        <name>[4Fe-4S] cluster</name>
        <dbReference type="ChEBI" id="CHEBI:49883"/>
        <label>1</label>
    </ligand>
</feature>
<dbReference type="InterPro" id="IPR011895">
    <property type="entry name" value="Pyrv_flavodox_OxRed"/>
</dbReference>
<dbReference type="Pfam" id="PF12838">
    <property type="entry name" value="Fer4_7"/>
    <property type="match status" value="1"/>
</dbReference>
<dbReference type="GO" id="GO:0000287">
    <property type="term" value="F:magnesium ion binding"/>
    <property type="evidence" value="ECO:0007669"/>
    <property type="project" value="UniProtKB-ARBA"/>
</dbReference>
<dbReference type="CDD" id="cd03377">
    <property type="entry name" value="TPP_PFOR_PNO"/>
    <property type="match status" value="1"/>
</dbReference>
<feature type="binding site" evidence="10">
    <location>
        <begin position="994"/>
        <end position="997"/>
    </location>
    <ligand>
        <name>thiamine diphosphate</name>
        <dbReference type="ChEBI" id="CHEBI:58937"/>
    </ligand>
</feature>
<dbReference type="InterPro" id="IPR017896">
    <property type="entry name" value="4Fe4S_Fe-S-bd"/>
</dbReference>
<feature type="binding site" evidence="12">
    <location>
        <position position="847"/>
    </location>
    <ligand>
        <name>[4Fe-4S] cluster</name>
        <dbReference type="ChEBI" id="CHEBI:49883"/>
        <label>3</label>
    </ligand>
</feature>
<dbReference type="FunFam" id="3.40.920.10:FF:000001">
    <property type="entry name" value="Pyruvate:ferredoxin (Flavodoxin) oxidoreductase"/>
    <property type="match status" value="1"/>
</dbReference>
<feature type="binding site" evidence="10">
    <location>
        <position position="30"/>
    </location>
    <ligand>
        <name>pyruvate</name>
        <dbReference type="ChEBI" id="CHEBI:15361"/>
    </ligand>
</feature>
<evidence type="ECO:0000256" key="7">
    <source>
        <dbReference type="ARBA" id="ARBA00023004"/>
    </source>
</evidence>
<keyword evidence="14" id="KW-0670">Pyruvate</keyword>
<dbReference type="FunFam" id="3.40.50.970:FF:000012">
    <property type="entry name" value="Pyruvate:ferredoxin (Flavodoxin) oxidoreductase"/>
    <property type="match status" value="1"/>
</dbReference>
<dbReference type="InterPro" id="IPR017900">
    <property type="entry name" value="4Fe4S_Fe_S_CS"/>
</dbReference>
<accession>A0A369L6S0</accession>
<evidence type="ECO:0000256" key="5">
    <source>
        <dbReference type="ARBA" id="ARBA00022982"/>
    </source>
</evidence>
<dbReference type="PROSITE" id="PS51379">
    <property type="entry name" value="4FE4S_FER_2"/>
    <property type="match status" value="2"/>
</dbReference>
<dbReference type="SUPFAM" id="SSF52922">
    <property type="entry name" value="TK C-terminal domain-like"/>
    <property type="match status" value="1"/>
</dbReference>
<dbReference type="PROSITE" id="PS00198">
    <property type="entry name" value="4FE4S_FER_1"/>
    <property type="match status" value="1"/>
</dbReference>
<dbReference type="Proteomes" id="UP000253792">
    <property type="component" value="Unassembled WGS sequence"/>
</dbReference>
<dbReference type="Pfam" id="PF01558">
    <property type="entry name" value="POR"/>
    <property type="match status" value="1"/>
</dbReference>
<dbReference type="InterPro" id="IPR037112">
    <property type="entry name" value="Pyrv-flavodox_OxR_EKR_sf"/>
</dbReference>
<feature type="binding site" evidence="12">
    <location>
        <position position="755"/>
    </location>
    <ligand>
        <name>[4Fe-4S] cluster</name>
        <dbReference type="ChEBI" id="CHEBI:49883"/>
        <label>2</label>
    </ligand>
</feature>
<dbReference type="Gene3D" id="3.40.920.10">
    <property type="entry name" value="Pyruvate-ferredoxin oxidoreductase, PFOR, domain III"/>
    <property type="match status" value="1"/>
</dbReference>
<dbReference type="FunFam" id="3.40.50.920:FF:000007">
    <property type="entry name" value="Pyruvate:ferredoxin (Flavodoxin) oxidoreductase"/>
    <property type="match status" value="1"/>
</dbReference>
<dbReference type="Pfam" id="PF10371">
    <property type="entry name" value="EKR"/>
    <property type="match status" value="1"/>
</dbReference>
<dbReference type="InterPro" id="IPR002869">
    <property type="entry name" value="Pyrv_flavodox_OxRed_cen"/>
</dbReference>
<dbReference type="PANTHER" id="PTHR32154">
    <property type="entry name" value="PYRUVATE-FLAVODOXIN OXIDOREDUCTASE-RELATED"/>
    <property type="match status" value="1"/>
</dbReference>
<dbReference type="CDD" id="cd07034">
    <property type="entry name" value="TPP_PYR_PFOR_IOR-alpha_like"/>
    <property type="match status" value="1"/>
</dbReference>
<dbReference type="SUPFAM" id="SSF54862">
    <property type="entry name" value="4Fe-4S ferredoxins"/>
    <property type="match status" value="1"/>
</dbReference>
<dbReference type="SMART" id="SM00890">
    <property type="entry name" value="EKR"/>
    <property type="match status" value="1"/>
</dbReference>
<dbReference type="NCBIfam" id="TIGR02176">
    <property type="entry name" value="pyruv_ox_red"/>
    <property type="match status" value="1"/>
</dbReference>
<dbReference type="STRING" id="1034345.GCA_000236865_01496"/>
<dbReference type="SUPFAM" id="SSF52518">
    <property type="entry name" value="Thiamin diphosphate-binding fold (THDP-binding)"/>
    <property type="match status" value="2"/>
</dbReference>
<gene>
    <name evidence="14" type="primary">nifJ</name>
    <name evidence="14" type="ORF">C1880_08330</name>
</gene>
<keyword evidence="6 9" id="KW-0560">Oxidoreductase</keyword>
<keyword evidence="3 12" id="KW-0004">4Fe-4S</keyword>
<keyword evidence="15" id="KW-1185">Reference proteome</keyword>
<dbReference type="Gene3D" id="3.30.70.20">
    <property type="match status" value="1"/>
</dbReference>
<dbReference type="GO" id="GO:0030976">
    <property type="term" value="F:thiamine pyrophosphate binding"/>
    <property type="evidence" value="ECO:0007669"/>
    <property type="project" value="InterPro"/>
</dbReference>
<dbReference type="Gene3D" id="3.40.50.970">
    <property type="match status" value="2"/>
</dbReference>
<dbReference type="FunFam" id="3.40.50.970:FF:000041">
    <property type="entry name" value="Pyruvate:ferredoxin (Flavodoxin) oxidoreductase"/>
    <property type="match status" value="1"/>
</dbReference>
<evidence type="ECO:0000313" key="14">
    <source>
        <dbReference type="EMBL" id="RDB54842.1"/>
    </source>
</evidence>
<keyword evidence="8 12" id="KW-0411">Iron-sulfur</keyword>
<evidence type="ECO:0000256" key="4">
    <source>
        <dbReference type="ARBA" id="ARBA00022723"/>
    </source>
</evidence>
<dbReference type="OrthoDB" id="9794954at2"/>
<evidence type="ECO:0000256" key="2">
    <source>
        <dbReference type="ARBA" id="ARBA00022448"/>
    </source>
</evidence>
<comment type="cofactor">
    <cofactor evidence="12">
        <name>[4Fe-4S] cluster</name>
        <dbReference type="ChEBI" id="CHEBI:49883"/>
    </cofactor>
    <text evidence="12">Binds 3 [4Fe-4S] clusters per subunit.</text>
</comment>
<dbReference type="PANTHER" id="PTHR32154:SF0">
    <property type="entry name" value="PYRUVATE-FLAVODOXIN OXIDOREDUCTASE-RELATED"/>
    <property type="match status" value="1"/>
</dbReference>
<feature type="binding site" evidence="10">
    <location>
        <position position="824"/>
    </location>
    <ligand>
        <name>thiamine diphosphate</name>
        <dbReference type="ChEBI" id="CHEBI:58937"/>
    </ligand>
</feature>
<keyword evidence="7 12" id="KW-0408">Iron</keyword>
<dbReference type="GO" id="GO:0005506">
    <property type="term" value="F:iron ion binding"/>
    <property type="evidence" value="ECO:0007669"/>
    <property type="project" value="InterPro"/>
</dbReference>
<proteinExistence type="inferred from homology"/>
<dbReference type="Pfam" id="PF17147">
    <property type="entry name" value="PFOR_II"/>
    <property type="match status" value="1"/>
</dbReference>
<dbReference type="SUPFAM" id="SSF53323">
    <property type="entry name" value="Pyruvate-ferredoxin oxidoreductase, PFOR, domain III"/>
    <property type="match status" value="1"/>
</dbReference>
<dbReference type="InterPro" id="IPR050722">
    <property type="entry name" value="Pyruvate:ferred/Flavod_OxRd"/>
</dbReference>
<feature type="site" description="Important for catalytic activity" evidence="11">
    <location>
        <position position="30"/>
    </location>
</feature>
<feature type="binding site" evidence="10">
    <location>
        <position position="63"/>
    </location>
    <ligand>
        <name>thiamine diphosphate</name>
        <dbReference type="ChEBI" id="CHEBI:58937"/>
    </ligand>
</feature>
<evidence type="ECO:0000256" key="1">
    <source>
        <dbReference type="ARBA" id="ARBA00009032"/>
    </source>
</evidence>
<feature type="binding site" evidence="12">
    <location>
        <position position="822"/>
    </location>
    <ligand>
        <name>[4Fe-4S] cluster</name>
        <dbReference type="ChEBI" id="CHEBI:49883"/>
        <label>3</label>
    </ligand>
</feature>
<evidence type="ECO:0000256" key="6">
    <source>
        <dbReference type="ARBA" id="ARBA00023002"/>
    </source>
</evidence>
<dbReference type="InterPro" id="IPR019456">
    <property type="entry name" value="Pyrv-flavodox_OxRtase_EKR"/>
</dbReference>
<dbReference type="GO" id="GO:0006979">
    <property type="term" value="P:response to oxidative stress"/>
    <property type="evidence" value="ECO:0007669"/>
    <property type="project" value="TreeGrafter"/>
</dbReference>
<dbReference type="Pfam" id="PF01855">
    <property type="entry name" value="POR_N"/>
    <property type="match status" value="1"/>
</dbReference>
<feature type="binding site" evidence="12">
    <location>
        <position position="703"/>
    </location>
    <ligand>
        <name>[4Fe-4S] cluster</name>
        <dbReference type="ChEBI" id="CHEBI:49883"/>
        <label>1</label>
    </ligand>
</feature>
<reference evidence="14 15" key="1">
    <citation type="journal article" date="2018" name="Elife">
        <title>Discovery and characterization of a prevalent human gut bacterial enzyme sufficient for the inactivation of a family of plant toxins.</title>
        <authorList>
            <person name="Koppel N."/>
            <person name="Bisanz J.E."/>
            <person name="Pandelia M.E."/>
            <person name="Turnbaugh P.J."/>
            <person name="Balskus E.P."/>
        </authorList>
    </citation>
    <scope>NUCLEOTIDE SEQUENCE [LARGE SCALE GENOMIC DNA]</scope>
    <source>
        <strain evidence="15">anaerobia AP69FAA</strain>
    </source>
</reference>
<dbReference type="InterPro" id="IPR033412">
    <property type="entry name" value="PFOR_II"/>
</dbReference>
<dbReference type="InterPro" id="IPR002880">
    <property type="entry name" value="Pyrv_Fd/Flavodoxin_OxRdtase_N"/>
</dbReference>
<feature type="binding site" evidence="12">
    <location>
        <position position="761"/>
    </location>
    <ligand>
        <name>[4Fe-4S] cluster</name>
        <dbReference type="ChEBI" id="CHEBI:49883"/>
        <label>2</label>
    </ligand>
</feature>
<feature type="binding site" evidence="12">
    <location>
        <position position="697"/>
    </location>
    <ligand>
        <name>[4Fe-4S] cluster</name>
        <dbReference type="ChEBI" id="CHEBI:49883"/>
        <label>1</label>
    </ligand>
</feature>
<dbReference type="AlphaFoldDB" id="A0A369L6S0"/>
<feature type="binding site" evidence="10">
    <location>
        <begin position="1023"/>
        <end position="1028"/>
    </location>
    <ligand>
        <name>thiamine diphosphate</name>
        <dbReference type="ChEBI" id="CHEBI:58937"/>
    </ligand>
</feature>
<dbReference type="GO" id="GO:0022900">
    <property type="term" value="P:electron transport chain"/>
    <property type="evidence" value="ECO:0007669"/>
    <property type="project" value="InterPro"/>
</dbReference>
<feature type="domain" description="4Fe-4S ferredoxin-type" evidence="13">
    <location>
        <begin position="688"/>
        <end position="717"/>
    </location>
</feature>
<evidence type="ECO:0000259" key="13">
    <source>
        <dbReference type="PROSITE" id="PS51379"/>
    </source>
</evidence>
<dbReference type="EMBL" id="PPTP01000007">
    <property type="protein sequence ID" value="RDB54842.1"/>
    <property type="molecule type" value="Genomic_DNA"/>
</dbReference>
<evidence type="ECO:0000256" key="8">
    <source>
        <dbReference type="ARBA" id="ARBA00023014"/>
    </source>
</evidence>
<feature type="binding site" evidence="10">
    <location>
        <position position="113"/>
    </location>
    <ligand>
        <name>pyruvate</name>
        <dbReference type="ChEBI" id="CHEBI:15361"/>
    </ligand>
</feature>
<feature type="domain" description="4Fe-4S ferredoxin-type" evidence="13">
    <location>
        <begin position="746"/>
        <end position="775"/>
    </location>
</feature>
<evidence type="ECO:0000256" key="11">
    <source>
        <dbReference type="PIRSR" id="PIRSR000159-2"/>
    </source>
</evidence>
<dbReference type="RefSeq" id="WP_114621082.1">
    <property type="nucleotide sequence ID" value="NZ_PPTP01000007.1"/>
</dbReference>
<feature type="binding site" evidence="12">
    <location>
        <position position="758"/>
    </location>
    <ligand>
        <name>[4Fe-4S] cluster</name>
        <dbReference type="ChEBI" id="CHEBI:49883"/>
        <label>2</label>
    </ligand>
</feature>
<keyword evidence="5 9" id="KW-0249">Electron transport</keyword>
<feature type="site" description="Important for catalytic activity" evidence="11">
    <location>
        <position position="63"/>
    </location>
</feature>
<dbReference type="PIRSF" id="PIRSF000159">
    <property type="entry name" value="NifJ"/>
    <property type="match status" value="1"/>
</dbReference>
<dbReference type="GO" id="GO:0051539">
    <property type="term" value="F:4 iron, 4 sulfur cluster binding"/>
    <property type="evidence" value="ECO:0007669"/>
    <property type="project" value="UniProtKB-KW"/>
</dbReference>
<dbReference type="InterPro" id="IPR019752">
    <property type="entry name" value="Pyrv/ketoisovalerate_OxRed_cat"/>
</dbReference>
<protein>
    <submittedName>
        <fullName evidence="14">Pyruvate:ferredoxin (Flavodoxin) oxidoreductase</fullName>
    </submittedName>
</protein>
<dbReference type="Pfam" id="PF02775">
    <property type="entry name" value="TPP_enzyme_C"/>
    <property type="match status" value="1"/>
</dbReference>
<feature type="binding site" evidence="12">
    <location>
        <position position="765"/>
    </location>
    <ligand>
        <name>[4Fe-4S] cluster</name>
        <dbReference type="ChEBI" id="CHEBI:49883"/>
        <label>1</label>
    </ligand>
</feature>
<evidence type="ECO:0000256" key="12">
    <source>
        <dbReference type="PIRSR" id="PIRSR000159-50"/>
    </source>
</evidence>
<name>A0A369L6S0_9ACTN</name>
<feature type="site" description="Important for catalytic activity" evidence="11">
    <location>
        <position position="113"/>
    </location>
</feature>
<dbReference type="InterPro" id="IPR029061">
    <property type="entry name" value="THDP-binding"/>
</dbReference>
<evidence type="ECO:0000256" key="3">
    <source>
        <dbReference type="ARBA" id="ARBA00022485"/>
    </source>
</evidence>
<comment type="similarity">
    <text evidence="1 9">Belongs to the pyruvate:ferredoxin/flavodoxin oxidoreductase family.</text>
</comment>
<evidence type="ECO:0000256" key="9">
    <source>
        <dbReference type="PIRNR" id="PIRNR000159"/>
    </source>
</evidence>
<feature type="binding site" evidence="10">
    <location>
        <position position="847"/>
    </location>
    <ligand>
        <name>thiamine diphosphate</name>
        <dbReference type="ChEBI" id="CHEBI:58937"/>
    </ligand>
</feature>
<dbReference type="Gene3D" id="3.40.50.920">
    <property type="match status" value="1"/>
</dbReference>